<evidence type="ECO:0000313" key="4">
    <source>
        <dbReference type="Proteomes" id="UP001169063"/>
    </source>
</evidence>
<sequence length="212" mass="24602">MVSRQVSSVVLVGILLLGSSGLALAQPRGGSRPQPQATQPAPVQPDRDRTRDQDRDRVPDQDRLRDRDRDRLLDLDGDGVPDRDRDRDRDRDYLNSASSLVASGLLTEQERSQFRLQMQQASSDADRARIRAEHRQQIRERAEQIGISLGPDGVQSQGRHRYMLSQMLTDQERLRFHEQMRQATSRQERDRLREELQERLQERLRQSMQDGQ</sequence>
<evidence type="ECO:0000256" key="1">
    <source>
        <dbReference type="SAM" id="MobiDB-lite"/>
    </source>
</evidence>
<evidence type="ECO:0000313" key="3">
    <source>
        <dbReference type="EMBL" id="MDO1559498.1"/>
    </source>
</evidence>
<feature type="region of interest" description="Disordered" evidence="1">
    <location>
        <begin position="24"/>
        <end position="91"/>
    </location>
</feature>
<gene>
    <name evidence="3" type="ORF">Q0812_08670</name>
</gene>
<keyword evidence="2" id="KW-0732">Signal</keyword>
<evidence type="ECO:0000256" key="2">
    <source>
        <dbReference type="SAM" id="SignalP"/>
    </source>
</evidence>
<comment type="caution">
    <text evidence="3">The sequence shown here is derived from an EMBL/GenBank/DDBJ whole genome shotgun (WGS) entry which is preliminary data.</text>
</comment>
<accession>A0ABT8SLR3</accession>
<feature type="signal peptide" evidence="2">
    <location>
        <begin position="1"/>
        <end position="25"/>
    </location>
</feature>
<dbReference type="RefSeq" id="WP_302109927.1">
    <property type="nucleotide sequence ID" value="NZ_JAUKTR010000003.1"/>
</dbReference>
<feature type="chain" id="PRO_5045527737" evidence="2">
    <location>
        <begin position="26"/>
        <end position="212"/>
    </location>
</feature>
<reference evidence="3" key="1">
    <citation type="submission" date="2023-07" db="EMBL/GenBank/DDBJ databases">
        <title>Brevundimonas soil sp. nov., isolated from the soil of chemical plant.</title>
        <authorList>
            <person name="Wu N."/>
        </authorList>
    </citation>
    <scope>NUCLEOTIDE SEQUENCE</scope>
    <source>
        <strain evidence="3">XZ-24</strain>
    </source>
</reference>
<dbReference type="EMBL" id="JAUKTR010000003">
    <property type="protein sequence ID" value="MDO1559498.1"/>
    <property type="molecule type" value="Genomic_DNA"/>
</dbReference>
<organism evidence="3 4">
    <name type="scientific">Peiella sedimenti</name>
    <dbReference type="NCBI Taxonomy" id="3061083"/>
    <lineage>
        <taxon>Bacteria</taxon>
        <taxon>Pseudomonadati</taxon>
        <taxon>Pseudomonadota</taxon>
        <taxon>Alphaproteobacteria</taxon>
        <taxon>Caulobacterales</taxon>
        <taxon>Caulobacteraceae</taxon>
        <taxon>Peiella</taxon>
    </lineage>
</organism>
<feature type="compositionally biased region" description="Basic and acidic residues" evidence="1">
    <location>
        <begin position="45"/>
        <end position="91"/>
    </location>
</feature>
<dbReference type="Proteomes" id="UP001169063">
    <property type="component" value="Unassembled WGS sequence"/>
</dbReference>
<name>A0ABT8SLR3_9CAUL</name>
<proteinExistence type="predicted"/>
<protein>
    <submittedName>
        <fullName evidence="3">Uncharacterized protein</fullName>
    </submittedName>
</protein>
<keyword evidence="4" id="KW-1185">Reference proteome</keyword>